<dbReference type="GO" id="GO:0005524">
    <property type="term" value="F:ATP binding"/>
    <property type="evidence" value="ECO:0007669"/>
    <property type="project" value="UniProtKB-KW"/>
</dbReference>
<gene>
    <name evidence="8" type="primary">menE</name>
    <name evidence="8" type="ORF">FCL42_17065</name>
</gene>
<dbReference type="NCBIfam" id="TIGR01923">
    <property type="entry name" value="menE"/>
    <property type="match status" value="1"/>
</dbReference>
<dbReference type="SUPFAM" id="SSF56801">
    <property type="entry name" value="Acetyl-CoA synthetase-like"/>
    <property type="match status" value="1"/>
</dbReference>
<proteinExistence type="inferred from homology"/>
<dbReference type="OrthoDB" id="9803968at2"/>
<dbReference type="AlphaFoldDB" id="A0A4U1BM25"/>
<dbReference type="PANTHER" id="PTHR43201">
    <property type="entry name" value="ACYL-COA SYNTHETASE"/>
    <property type="match status" value="1"/>
</dbReference>
<evidence type="ECO:0000256" key="3">
    <source>
        <dbReference type="ARBA" id="ARBA00022598"/>
    </source>
</evidence>
<keyword evidence="2" id="KW-0474">Menaquinone biosynthesis</keyword>
<dbReference type="Proteomes" id="UP000305675">
    <property type="component" value="Unassembled WGS sequence"/>
</dbReference>
<evidence type="ECO:0000313" key="9">
    <source>
        <dbReference type="Proteomes" id="UP000305675"/>
    </source>
</evidence>
<keyword evidence="9" id="KW-1185">Reference proteome</keyword>
<dbReference type="GO" id="GO:0031956">
    <property type="term" value="F:medium-chain fatty acid-CoA ligase activity"/>
    <property type="evidence" value="ECO:0007669"/>
    <property type="project" value="TreeGrafter"/>
</dbReference>
<dbReference type="Pfam" id="PF13193">
    <property type="entry name" value="AMP-binding_C"/>
    <property type="match status" value="1"/>
</dbReference>
<evidence type="ECO:0000256" key="2">
    <source>
        <dbReference type="ARBA" id="ARBA00022428"/>
    </source>
</evidence>
<sequence length="465" mass="51035">MAQMKDPLQISAVTNPDAIAVVNGAELISYQALNQSVDRCAASLLRQGIKQTEHIGYLGTNSLEAITLLFACIRIGALFCPLSTRFPQTQISELLDQLDIVALYESKPGRFDVPSIQRWSKETEEFQPKPLESGQPSTLILTSGSSGFPKAAVHSLGNHIASAQGSADQIPLKPGDAWLASLPFFHIGGIAIVIRCLLAGATVVLPSHKSLIDNLASHPITHLSLVNAQLQQLLQEPQGCRYVARLHCLLLGGGAITESLQSQLNQLNVPAFCSYGLTEMASQVTTGRVNTQGVCGHLLANRELRINEGIIEVRGATCFLGYYQQGTINQPFDQDGWFNTKDIGQWVNGQLKVSGRSDNMFISGGENVQPEEIEAALKQHANVSDAVVIAIDDPKFSKLPVAIIKTVTNDFDQDELTDFICQRIARFKRPRHYFSWSETIENELKISRKRALEYVMSQMGHSEDR</sequence>
<dbReference type="InterPro" id="IPR000873">
    <property type="entry name" value="AMP-dep_synth/lig_dom"/>
</dbReference>
<dbReference type="InterPro" id="IPR010192">
    <property type="entry name" value="MenE"/>
</dbReference>
<keyword evidence="5" id="KW-0067">ATP-binding</keyword>
<comment type="similarity">
    <text evidence="1">Belongs to the ATP-dependent AMP-binding enzyme family.</text>
</comment>
<feature type="domain" description="AMP-binding enzyme C-terminal" evidence="7">
    <location>
        <begin position="372"/>
        <end position="433"/>
    </location>
</feature>
<dbReference type="PANTHER" id="PTHR43201:SF5">
    <property type="entry name" value="MEDIUM-CHAIN ACYL-COA LIGASE ACSF2, MITOCHONDRIAL"/>
    <property type="match status" value="1"/>
</dbReference>
<reference evidence="8 9" key="1">
    <citation type="submission" date="2019-04" db="EMBL/GenBank/DDBJ databases">
        <authorList>
            <person name="Hwang J.C."/>
        </authorList>
    </citation>
    <scope>NUCLEOTIDE SEQUENCE [LARGE SCALE GENOMIC DNA]</scope>
    <source>
        <strain evidence="8 9">IMCC35002</strain>
    </source>
</reference>
<dbReference type="Pfam" id="PF00501">
    <property type="entry name" value="AMP-binding"/>
    <property type="match status" value="1"/>
</dbReference>
<keyword evidence="3 8" id="KW-0436">Ligase</keyword>
<organism evidence="8 9">
    <name type="scientific">Ferrimonas aestuarii</name>
    <dbReference type="NCBI Taxonomy" id="2569539"/>
    <lineage>
        <taxon>Bacteria</taxon>
        <taxon>Pseudomonadati</taxon>
        <taxon>Pseudomonadota</taxon>
        <taxon>Gammaproteobacteria</taxon>
        <taxon>Alteromonadales</taxon>
        <taxon>Ferrimonadaceae</taxon>
        <taxon>Ferrimonas</taxon>
    </lineage>
</organism>
<comment type="caution">
    <text evidence="8">The sequence shown here is derived from an EMBL/GenBank/DDBJ whole genome shotgun (WGS) entry which is preliminary data.</text>
</comment>
<dbReference type="InterPro" id="IPR042099">
    <property type="entry name" value="ANL_N_sf"/>
</dbReference>
<protein>
    <submittedName>
        <fullName evidence="8">O-succinylbenzoate--CoA ligase</fullName>
        <ecNumber evidence="8">6.2.1.26</ecNumber>
    </submittedName>
</protein>
<dbReference type="EMBL" id="SWCJ01000017">
    <property type="protein sequence ID" value="TKB51738.1"/>
    <property type="molecule type" value="Genomic_DNA"/>
</dbReference>
<dbReference type="CDD" id="cd17630">
    <property type="entry name" value="OSB_MenE-like"/>
    <property type="match status" value="1"/>
</dbReference>
<dbReference type="InterPro" id="IPR020845">
    <property type="entry name" value="AMP-binding_CS"/>
</dbReference>
<evidence type="ECO:0000256" key="1">
    <source>
        <dbReference type="ARBA" id="ARBA00006432"/>
    </source>
</evidence>
<dbReference type="GO" id="GO:0006631">
    <property type="term" value="P:fatty acid metabolic process"/>
    <property type="evidence" value="ECO:0007669"/>
    <property type="project" value="TreeGrafter"/>
</dbReference>
<dbReference type="PROSITE" id="PS00455">
    <property type="entry name" value="AMP_BINDING"/>
    <property type="match status" value="1"/>
</dbReference>
<dbReference type="GO" id="GO:0008756">
    <property type="term" value="F:o-succinylbenzoate-CoA ligase activity"/>
    <property type="evidence" value="ECO:0007669"/>
    <property type="project" value="UniProtKB-EC"/>
</dbReference>
<evidence type="ECO:0000256" key="4">
    <source>
        <dbReference type="ARBA" id="ARBA00022741"/>
    </source>
</evidence>
<dbReference type="EC" id="6.2.1.26" evidence="8"/>
<dbReference type="Gene3D" id="3.40.50.12780">
    <property type="entry name" value="N-terminal domain of ligase-like"/>
    <property type="match status" value="1"/>
</dbReference>
<dbReference type="InterPro" id="IPR045851">
    <property type="entry name" value="AMP-bd_C_sf"/>
</dbReference>
<evidence type="ECO:0000256" key="5">
    <source>
        <dbReference type="ARBA" id="ARBA00022840"/>
    </source>
</evidence>
<evidence type="ECO:0000259" key="7">
    <source>
        <dbReference type="Pfam" id="PF13193"/>
    </source>
</evidence>
<evidence type="ECO:0000259" key="6">
    <source>
        <dbReference type="Pfam" id="PF00501"/>
    </source>
</evidence>
<dbReference type="GO" id="GO:0009234">
    <property type="term" value="P:menaquinone biosynthetic process"/>
    <property type="evidence" value="ECO:0007669"/>
    <property type="project" value="UniProtKB-KW"/>
</dbReference>
<keyword evidence="4" id="KW-0547">Nucleotide-binding</keyword>
<dbReference type="RefSeq" id="WP_136864643.1">
    <property type="nucleotide sequence ID" value="NZ_SWCJ01000017.1"/>
</dbReference>
<feature type="domain" description="AMP-dependent synthetase/ligase" evidence="6">
    <location>
        <begin position="11"/>
        <end position="323"/>
    </location>
</feature>
<dbReference type="Gene3D" id="3.30.300.30">
    <property type="match status" value="1"/>
</dbReference>
<evidence type="ECO:0000313" key="8">
    <source>
        <dbReference type="EMBL" id="TKB51738.1"/>
    </source>
</evidence>
<accession>A0A4U1BM25</accession>
<dbReference type="InterPro" id="IPR025110">
    <property type="entry name" value="AMP-bd_C"/>
</dbReference>
<name>A0A4U1BM25_9GAMM</name>